<evidence type="ECO:0000259" key="5">
    <source>
        <dbReference type="Pfam" id="PF02518"/>
    </source>
</evidence>
<feature type="transmembrane region" description="Helical" evidence="4">
    <location>
        <begin position="134"/>
        <end position="154"/>
    </location>
</feature>
<dbReference type="InterPro" id="IPR003594">
    <property type="entry name" value="HATPase_dom"/>
</dbReference>
<dbReference type="InterPro" id="IPR007168">
    <property type="entry name" value="Phageshock_PspC_N"/>
</dbReference>
<dbReference type="RefSeq" id="WP_182386875.1">
    <property type="nucleotide sequence ID" value="NZ_CP059833.1"/>
</dbReference>
<name>A0A7G5FHG9_9CORY</name>
<dbReference type="InterPro" id="IPR050482">
    <property type="entry name" value="Sensor_HK_TwoCompSys"/>
</dbReference>
<dbReference type="Pfam" id="PF04024">
    <property type="entry name" value="PspC"/>
    <property type="match status" value="1"/>
</dbReference>
<dbReference type="PANTHER" id="PTHR24421:SF61">
    <property type="entry name" value="OXYGEN SENSOR HISTIDINE KINASE NREB"/>
    <property type="match status" value="1"/>
</dbReference>
<dbReference type="SUPFAM" id="SSF55874">
    <property type="entry name" value="ATPase domain of HSP90 chaperone/DNA topoisomerase II/histidine kinase"/>
    <property type="match status" value="1"/>
</dbReference>
<dbReference type="Gene3D" id="3.30.565.10">
    <property type="entry name" value="Histidine kinase-like ATPase, C-terminal domain"/>
    <property type="match status" value="1"/>
</dbReference>
<feature type="domain" description="Histidine kinase/HSP90-like ATPase" evidence="5">
    <location>
        <begin position="296"/>
        <end position="381"/>
    </location>
</feature>
<dbReference type="InterPro" id="IPR036890">
    <property type="entry name" value="HATPase_C_sf"/>
</dbReference>
<dbReference type="EMBL" id="CP059833">
    <property type="protein sequence ID" value="QMV86060.1"/>
    <property type="molecule type" value="Genomic_DNA"/>
</dbReference>
<keyword evidence="3" id="KW-0902">Two-component regulatory system</keyword>
<gene>
    <name evidence="7" type="ORF">HW450_04915</name>
</gene>
<dbReference type="AlphaFoldDB" id="A0A7G5FHG9"/>
<keyword evidence="4" id="KW-1133">Transmembrane helix</keyword>
<evidence type="ECO:0000313" key="7">
    <source>
        <dbReference type="EMBL" id="QMV86060.1"/>
    </source>
</evidence>
<evidence type="ECO:0000256" key="1">
    <source>
        <dbReference type="ARBA" id="ARBA00022679"/>
    </source>
</evidence>
<dbReference type="GO" id="GO:0016301">
    <property type="term" value="F:kinase activity"/>
    <property type="evidence" value="ECO:0007669"/>
    <property type="project" value="UniProtKB-KW"/>
</dbReference>
<evidence type="ECO:0000259" key="6">
    <source>
        <dbReference type="Pfam" id="PF04024"/>
    </source>
</evidence>
<dbReference type="CDD" id="cd16917">
    <property type="entry name" value="HATPase_UhpB-NarQ-NarX-like"/>
    <property type="match status" value="1"/>
</dbReference>
<protein>
    <submittedName>
        <fullName evidence="7">PspC domain-containing protein</fullName>
    </submittedName>
</protein>
<keyword evidence="1" id="KW-0808">Transferase</keyword>
<dbReference type="Pfam" id="PF02518">
    <property type="entry name" value="HATPase_c"/>
    <property type="match status" value="1"/>
</dbReference>
<keyword evidence="2" id="KW-0418">Kinase</keyword>
<evidence type="ECO:0000256" key="3">
    <source>
        <dbReference type="ARBA" id="ARBA00023012"/>
    </source>
</evidence>
<keyword evidence="4" id="KW-0812">Transmembrane</keyword>
<feature type="transmembrane region" description="Helical" evidence="4">
    <location>
        <begin position="160"/>
        <end position="185"/>
    </location>
</feature>
<evidence type="ECO:0000256" key="4">
    <source>
        <dbReference type="SAM" id="Phobius"/>
    </source>
</evidence>
<accession>A0A7G5FHG9</accession>
<dbReference type="GO" id="GO:0000160">
    <property type="term" value="P:phosphorelay signal transduction system"/>
    <property type="evidence" value="ECO:0007669"/>
    <property type="project" value="UniProtKB-KW"/>
</dbReference>
<dbReference type="PANTHER" id="PTHR24421">
    <property type="entry name" value="NITRATE/NITRITE SENSOR PROTEIN NARX-RELATED"/>
    <property type="match status" value="1"/>
</dbReference>
<feature type="transmembrane region" description="Helical" evidence="4">
    <location>
        <begin position="77"/>
        <end position="98"/>
    </location>
</feature>
<evidence type="ECO:0000256" key="2">
    <source>
        <dbReference type="ARBA" id="ARBA00022777"/>
    </source>
</evidence>
<feature type="domain" description="Phage shock protein PspC N-terminal" evidence="6">
    <location>
        <begin position="5"/>
        <end position="57"/>
    </location>
</feature>
<keyword evidence="8" id="KW-1185">Reference proteome</keyword>
<proteinExistence type="predicted"/>
<organism evidence="7 8">
    <name type="scientific">Corynebacterium hindlerae</name>
    <dbReference type="NCBI Taxonomy" id="699041"/>
    <lineage>
        <taxon>Bacteria</taxon>
        <taxon>Bacillati</taxon>
        <taxon>Actinomycetota</taxon>
        <taxon>Actinomycetes</taxon>
        <taxon>Mycobacteriales</taxon>
        <taxon>Corynebacteriaceae</taxon>
        <taxon>Corynebacterium</taxon>
    </lineage>
</organism>
<feature type="transmembrane region" description="Helical" evidence="4">
    <location>
        <begin position="35"/>
        <end position="56"/>
    </location>
</feature>
<keyword evidence="4" id="KW-0472">Membrane</keyword>
<evidence type="ECO:0000313" key="8">
    <source>
        <dbReference type="Proteomes" id="UP000515570"/>
    </source>
</evidence>
<sequence length="384" mass="41140">MMYPKFYRPRKRVVGGVASGLAVHLDVDVLTVRLVLLVSCLLGGMGLAFYMGTWMLTKPSPVGQEPEVPTKTEIPRLVNLGIVVLGMAAAVLSLSVLTGFEGSSLIPLLVVGVGALVAWRAYDQGVESLAQPKNAVSIFGGMSLVLLGIFVVAVNWADPALFVATIVAVMVTLLGAAVLAIPLLLRMWQRLTEERDEKAKAEERAEIASRIHDSVLQTLALIQKRAEDSAEVARLARGQERELRQWLFDGKTSSSSTVSQALELAAGEVEDMYGIRIAPVTVGDAPITDETQAAVLAAREAMVNAAKHAQVTNLDVYCEVFGDVEIFVRDRGVGFDPSQVAPSRHGLQDSICGRVERAGGEVFVKTAPGEGTEIHIQMPVDSEA</sequence>
<feature type="transmembrane region" description="Helical" evidence="4">
    <location>
        <begin position="104"/>
        <end position="122"/>
    </location>
</feature>
<reference evidence="7 8" key="1">
    <citation type="submission" date="2020-07" db="EMBL/GenBank/DDBJ databases">
        <title>non toxigenic Corynebacterium sp. nov from a clinical source.</title>
        <authorList>
            <person name="Bernier A.-M."/>
            <person name="Bernard K."/>
        </authorList>
    </citation>
    <scope>NUCLEOTIDE SEQUENCE [LARGE SCALE GENOMIC DNA]</scope>
    <source>
        <strain evidence="8">NML 93-0612</strain>
    </source>
</reference>
<dbReference type="Proteomes" id="UP000515570">
    <property type="component" value="Chromosome"/>
</dbReference>